<dbReference type="InterPro" id="IPR005335">
    <property type="entry name" value="Terminase_ssu"/>
</dbReference>
<accession>A0A512H4U9</accession>
<evidence type="ECO:0000313" key="2">
    <source>
        <dbReference type="EMBL" id="GEO80448.1"/>
    </source>
</evidence>
<reference evidence="2 3" key="1">
    <citation type="submission" date="2019-07" db="EMBL/GenBank/DDBJ databases">
        <title>Whole genome shotgun sequence of Rhodospirillum oryzae NBRC 107573.</title>
        <authorList>
            <person name="Hosoyama A."/>
            <person name="Uohara A."/>
            <person name="Ohji S."/>
            <person name="Ichikawa N."/>
        </authorList>
    </citation>
    <scope>NUCLEOTIDE SEQUENCE [LARGE SCALE GENOMIC DNA]</scope>
    <source>
        <strain evidence="2 3">NBRC 107573</strain>
    </source>
</reference>
<dbReference type="Gene3D" id="1.10.10.1400">
    <property type="entry name" value="Terminase, small subunit, N-terminal DNA-binding domain, HTH motif"/>
    <property type="match status" value="1"/>
</dbReference>
<dbReference type="Pfam" id="PF03592">
    <property type="entry name" value="Terminase_2"/>
    <property type="match status" value="1"/>
</dbReference>
<evidence type="ECO:0000256" key="1">
    <source>
        <dbReference type="SAM" id="MobiDB-lite"/>
    </source>
</evidence>
<dbReference type="RefSeq" id="WP_147162508.1">
    <property type="nucleotide sequence ID" value="NZ_BJZO01000009.1"/>
</dbReference>
<sequence length="214" mass="23116">MSQDVPALSDPERRFVEAYLAHGRNGARAWRAALDPEAGRSASARAAAFLRRPAVARALEEAEARARAHTEAVLERYALTNERVLEELTSVAFSRPLDLMRLNPDGTAVVDLSTLDDHQAAAIAEVTVDEFMDGKGPDARPVRRMRVRLADKLRALNLLGQRLGLWKPDGRAKGDAGSGTPNEGHGLSALLDEAARLAQARAEQDSAPNRADPA</sequence>
<proteinExistence type="predicted"/>
<dbReference type="OrthoDB" id="7358785at2"/>
<organism evidence="2 3">
    <name type="scientific">Pararhodospirillum oryzae</name>
    <dbReference type="NCBI Taxonomy" id="478448"/>
    <lineage>
        <taxon>Bacteria</taxon>
        <taxon>Pseudomonadati</taxon>
        <taxon>Pseudomonadota</taxon>
        <taxon>Alphaproteobacteria</taxon>
        <taxon>Rhodospirillales</taxon>
        <taxon>Rhodospirillaceae</taxon>
        <taxon>Pararhodospirillum</taxon>
    </lineage>
</organism>
<keyword evidence="3" id="KW-1185">Reference proteome</keyword>
<dbReference type="AlphaFoldDB" id="A0A512H4U9"/>
<protein>
    <recommendedName>
        <fullName evidence="4">Terminase small subunit</fullName>
    </recommendedName>
</protein>
<dbReference type="EMBL" id="BJZO01000009">
    <property type="protein sequence ID" value="GEO80448.1"/>
    <property type="molecule type" value="Genomic_DNA"/>
</dbReference>
<comment type="caution">
    <text evidence="2">The sequence shown here is derived from an EMBL/GenBank/DDBJ whole genome shotgun (WGS) entry which is preliminary data.</text>
</comment>
<evidence type="ECO:0008006" key="4">
    <source>
        <dbReference type="Google" id="ProtNLM"/>
    </source>
</evidence>
<dbReference type="GO" id="GO:0051276">
    <property type="term" value="P:chromosome organization"/>
    <property type="evidence" value="ECO:0007669"/>
    <property type="project" value="InterPro"/>
</dbReference>
<dbReference type="Proteomes" id="UP000321567">
    <property type="component" value="Unassembled WGS sequence"/>
</dbReference>
<dbReference type="InterPro" id="IPR038713">
    <property type="entry name" value="Terminase_Gp1_N_sf"/>
</dbReference>
<gene>
    <name evidence="2" type="ORF">ROR02_05790</name>
</gene>
<name>A0A512H4U9_9PROT</name>
<evidence type="ECO:0000313" key="3">
    <source>
        <dbReference type="Proteomes" id="UP000321567"/>
    </source>
</evidence>
<feature type="region of interest" description="Disordered" evidence="1">
    <location>
        <begin position="169"/>
        <end position="188"/>
    </location>
</feature>